<evidence type="ECO:0008006" key="3">
    <source>
        <dbReference type="Google" id="ProtNLM"/>
    </source>
</evidence>
<dbReference type="OrthoDB" id="894276at2"/>
<dbReference type="RefSeq" id="WP_062544503.1">
    <property type="nucleotide sequence ID" value="NZ_CP012643.1"/>
</dbReference>
<dbReference type="EMBL" id="CP012643">
    <property type="protein sequence ID" value="ALI99970.1"/>
    <property type="molecule type" value="Genomic_DNA"/>
</dbReference>
<reference evidence="1 2" key="1">
    <citation type="submission" date="2015-08" db="EMBL/GenBank/DDBJ databases">
        <title>Complete genome sequence of Rufibacter tibetensis strain 1351t, a radiation-resistant bacterium from tibet plateau.</title>
        <authorList>
            <person name="Dai J."/>
        </authorList>
    </citation>
    <scope>NUCLEOTIDE SEQUENCE [LARGE SCALE GENOMIC DNA]</scope>
    <source>
        <strain evidence="1 2">1351</strain>
    </source>
</reference>
<keyword evidence="2" id="KW-1185">Reference proteome</keyword>
<evidence type="ECO:0000313" key="2">
    <source>
        <dbReference type="Proteomes" id="UP000061382"/>
    </source>
</evidence>
<proteinExistence type="predicted"/>
<name>A0A0P0CRB5_9BACT</name>
<sequence>MKKEEQVLKAIYSLVNGDKSPVHLPVSPEAVSEAAGLPLDQVQACCKTLETHGYLMSSNVHSIPPYYYITTAGIKEALNPSIPLYLFNRSGVQARKRY</sequence>
<gene>
    <name evidence="1" type="ORF">DC20_14555</name>
</gene>
<dbReference type="AlphaFoldDB" id="A0A0P0CRB5"/>
<evidence type="ECO:0000313" key="1">
    <source>
        <dbReference type="EMBL" id="ALI99970.1"/>
    </source>
</evidence>
<dbReference type="Proteomes" id="UP000061382">
    <property type="component" value="Chromosome"/>
</dbReference>
<organism evidence="1 2">
    <name type="scientific">Rufibacter tibetensis</name>
    <dbReference type="NCBI Taxonomy" id="512763"/>
    <lineage>
        <taxon>Bacteria</taxon>
        <taxon>Pseudomonadati</taxon>
        <taxon>Bacteroidota</taxon>
        <taxon>Cytophagia</taxon>
        <taxon>Cytophagales</taxon>
        <taxon>Hymenobacteraceae</taxon>
        <taxon>Rufibacter</taxon>
    </lineage>
</organism>
<dbReference type="KEGG" id="rti:DC20_14555"/>
<dbReference type="PATRIC" id="fig|512763.3.peg.3201"/>
<protein>
    <recommendedName>
        <fullName evidence="3">MarR family transcriptional regulator</fullName>
    </recommendedName>
</protein>
<accession>A0A0P0CRB5</accession>